<evidence type="ECO:0000313" key="1">
    <source>
        <dbReference type="EMBL" id="CCK68953.1"/>
    </source>
</evidence>
<dbReference type="GeneID" id="34524603"/>
<keyword evidence="2" id="KW-1185">Reference proteome</keyword>
<gene>
    <name evidence="1" type="primary">KNAG0B05205</name>
    <name evidence="1" type="ordered locus">KNAG_0B05205</name>
</gene>
<dbReference type="HOGENOM" id="CLU_1310315_0_0_1"/>
<organism evidence="1 2">
    <name type="scientific">Huiozyma naganishii (strain ATCC MYA-139 / BCRC 22969 / CBS 8797 / KCTC 17520 / NBRC 10181 / NCYC 3082 / Yp74L-3)</name>
    <name type="common">Yeast</name>
    <name type="synonym">Kazachstania naganishii</name>
    <dbReference type="NCBI Taxonomy" id="1071383"/>
    <lineage>
        <taxon>Eukaryota</taxon>
        <taxon>Fungi</taxon>
        <taxon>Dikarya</taxon>
        <taxon>Ascomycota</taxon>
        <taxon>Saccharomycotina</taxon>
        <taxon>Saccharomycetes</taxon>
        <taxon>Saccharomycetales</taxon>
        <taxon>Saccharomycetaceae</taxon>
        <taxon>Huiozyma</taxon>
    </lineage>
</organism>
<sequence>MKSKHMVTAPAMLNNLYKLNLMLTVYEEAWEDLRSNKLDVLYYFATVGGRRSFSQLWEVASLDGLERCLPFDEMGRYKQFGFVPPMAGVEQQVSQVASASIMDTFTYSEGSGAKYRRYRVNGRYTTPARNVPKSCVGLMLFRLWHNVGFMSQIRGLFPVFGNLRYFSQLVTTDQSQFDFKPPVGRKGYRAHTLNPFSGFSGLQHSSQFVI</sequence>
<reference evidence="2" key="2">
    <citation type="submission" date="2012-08" db="EMBL/GenBank/DDBJ databases">
        <title>Genome sequence of Kazachstania naganishii.</title>
        <authorList>
            <person name="Gordon J.L."/>
            <person name="Armisen D."/>
            <person name="Proux-Wera E."/>
            <person name="OhEigeartaigh S.S."/>
            <person name="Byrne K.P."/>
            <person name="Wolfe K.H."/>
        </authorList>
    </citation>
    <scope>NUCLEOTIDE SEQUENCE [LARGE SCALE GENOMIC DNA]</scope>
    <source>
        <strain evidence="2">ATCC MYA-139 / BCRC 22969 / CBS 8797 / CCRC 22969 / KCTC 17520 / NBRC 10181 / NCYC 3082</strain>
    </source>
</reference>
<protein>
    <submittedName>
        <fullName evidence="1">Uncharacterized protein</fullName>
    </submittedName>
</protein>
<dbReference type="RefSeq" id="XP_022463199.1">
    <property type="nucleotide sequence ID" value="XM_022606511.1"/>
</dbReference>
<dbReference type="EMBL" id="HE978315">
    <property type="protein sequence ID" value="CCK68953.1"/>
    <property type="molecule type" value="Genomic_DNA"/>
</dbReference>
<name>J7RHD7_HUIN7</name>
<accession>J7RHD7</accession>
<proteinExistence type="predicted"/>
<dbReference type="Proteomes" id="UP000006310">
    <property type="component" value="Chromosome 2"/>
</dbReference>
<reference evidence="1 2" key="1">
    <citation type="journal article" date="2011" name="Proc. Natl. Acad. Sci. U.S.A.">
        <title>Evolutionary erosion of yeast sex chromosomes by mating-type switching accidents.</title>
        <authorList>
            <person name="Gordon J.L."/>
            <person name="Armisen D."/>
            <person name="Proux-Wera E."/>
            <person name="Oheigeartaigh S.S."/>
            <person name="Byrne K.P."/>
            <person name="Wolfe K.H."/>
        </authorList>
    </citation>
    <scope>NUCLEOTIDE SEQUENCE [LARGE SCALE GENOMIC DNA]</scope>
    <source>
        <strain evidence="2">ATCC MYA-139 / BCRC 22969 / CBS 8797 / CCRC 22969 / KCTC 17520 / NBRC 10181 / NCYC 3082</strain>
    </source>
</reference>
<dbReference type="KEGG" id="kng:KNAG_0B05205"/>
<evidence type="ECO:0000313" key="2">
    <source>
        <dbReference type="Proteomes" id="UP000006310"/>
    </source>
</evidence>
<dbReference type="AlphaFoldDB" id="J7RHD7"/>